<evidence type="ECO:0000313" key="1">
    <source>
        <dbReference type="EMBL" id="DAF42923.1"/>
    </source>
</evidence>
<name>A0A8S5RWP1_9CAUD</name>
<protein>
    <submittedName>
        <fullName evidence="1">Uncharacterized protein</fullName>
    </submittedName>
</protein>
<accession>A0A8S5RWP1</accession>
<proteinExistence type="predicted"/>
<dbReference type="EMBL" id="BK032497">
    <property type="protein sequence ID" value="DAF42923.1"/>
    <property type="molecule type" value="Genomic_DNA"/>
</dbReference>
<reference evidence="1" key="1">
    <citation type="journal article" date="2021" name="Proc. Natl. Acad. Sci. U.S.A.">
        <title>A Catalog of Tens of Thousands of Viruses from Human Metagenomes Reveals Hidden Associations with Chronic Diseases.</title>
        <authorList>
            <person name="Tisza M.J."/>
            <person name="Buck C.B."/>
        </authorList>
    </citation>
    <scope>NUCLEOTIDE SEQUENCE</scope>
    <source>
        <strain evidence="1">CtHip2</strain>
    </source>
</reference>
<organism evidence="1">
    <name type="scientific">Siphoviridae sp. ctHip2</name>
    <dbReference type="NCBI Taxonomy" id="2827830"/>
    <lineage>
        <taxon>Viruses</taxon>
        <taxon>Duplodnaviria</taxon>
        <taxon>Heunggongvirae</taxon>
        <taxon>Uroviricota</taxon>
        <taxon>Caudoviricetes</taxon>
    </lineage>
</organism>
<sequence length="54" mass="6361">MLDKRCKKSSRSKRYGIFDDKDIKFTDQDVVNLWGINPHFVTEYGRLIVVVSKN</sequence>